<dbReference type="AlphaFoldDB" id="A0A0R3E7Q5"/>
<sequence length="68" mass="7730">MSKHCKTGLDDRCRDRDGEIRQKRGDTLVGTLRKTYGDDFAPGVRSDMRLDTLRERMGTSLSKILKGD</sequence>
<proteinExistence type="predicted"/>
<reference evidence="1 2" key="1">
    <citation type="submission" date="2015-09" db="EMBL/GenBank/DDBJ databases">
        <title>Draft Genome Sequence of Bradyrhizobium manausense Strain BR 3351T, a Novel Symbiotic Nitrogen-Fixing Alphaproteobacterium Isolated from Brazilian Amazon Rain Forest.</title>
        <authorList>
            <person name="De Araujo J.L."/>
            <person name="Zilli J.E."/>
        </authorList>
    </citation>
    <scope>NUCLEOTIDE SEQUENCE [LARGE SCALE GENOMIC DNA]</scope>
    <source>
        <strain evidence="1 2">BR3351</strain>
    </source>
</reference>
<dbReference type="Proteomes" id="UP000051936">
    <property type="component" value="Unassembled WGS sequence"/>
</dbReference>
<evidence type="ECO:0000313" key="1">
    <source>
        <dbReference type="EMBL" id="KRQ15570.1"/>
    </source>
</evidence>
<accession>A0A0R3E7Q5</accession>
<name>A0A0R3E7Q5_9BRAD</name>
<keyword evidence="2" id="KW-1185">Reference proteome</keyword>
<protein>
    <submittedName>
        <fullName evidence="1">Uncharacterized protein</fullName>
    </submittedName>
</protein>
<dbReference type="EMBL" id="LJYG01000042">
    <property type="protein sequence ID" value="KRQ15570.1"/>
    <property type="molecule type" value="Genomic_DNA"/>
</dbReference>
<dbReference type="STRING" id="989370.AOQ71_09170"/>
<comment type="caution">
    <text evidence="1">The sequence shown here is derived from an EMBL/GenBank/DDBJ whole genome shotgun (WGS) entry which is preliminary data.</text>
</comment>
<dbReference type="OrthoDB" id="7572487at2"/>
<organism evidence="1 2">
    <name type="scientific">Bradyrhizobium manausense</name>
    <dbReference type="NCBI Taxonomy" id="989370"/>
    <lineage>
        <taxon>Bacteria</taxon>
        <taxon>Pseudomonadati</taxon>
        <taxon>Pseudomonadota</taxon>
        <taxon>Alphaproteobacteria</taxon>
        <taxon>Hyphomicrobiales</taxon>
        <taxon>Nitrobacteraceae</taxon>
        <taxon>Bradyrhizobium</taxon>
    </lineage>
</organism>
<gene>
    <name evidence="1" type="ORF">AOQ71_09170</name>
</gene>
<evidence type="ECO:0000313" key="2">
    <source>
        <dbReference type="Proteomes" id="UP000051936"/>
    </source>
</evidence>